<feature type="domain" description="ZZ-type" evidence="6">
    <location>
        <begin position="23"/>
        <end position="81"/>
    </location>
</feature>
<dbReference type="Pfam" id="PF26639">
    <property type="entry name" value="Het-6_barrel"/>
    <property type="match status" value="1"/>
</dbReference>
<keyword evidence="8" id="KW-1185">Reference proteome</keyword>
<sequence>MESNPIIVLPNQPKHDPEKPTVHSGVYCDGPKCPSGQSDIKGIRYKCATCENADFCENCFNNEDNKHDRSHPLLRCATVSVFARKEDHAKIKEALPAATFHTITADDIQSQLHEQSENEEGVDNEPSSTGPSQIQTIGEIPSGPSIAEYVIKEGGVVEKHLRPIHPPGTAKIEGQEEPEKGVILHDFLTPDGLIAPEKYNYSTNPQFYALLEAGQPATRVIDLAPGTGQDRLKCAIRVINLNEPPEYEALSYTWYRTPSDRPTIDTWSSQDDENHRNTLRWDWSIPMFVDDDKFIGISPGLRDALRALRHPTKSRVLWVDQLCIDQGSTKEREIQVRYMSHVYSRSQRVVLWVGEEEPTTDAAFGIIRSLGNYLTKVPKPPAPNLQKLSHIPDLADVPDLSADSVGWRAVHDIFRRPVFQRGWVVQEVTRGSEVLIKCGRHEISWAKLMTVVYPLCKFLSVFIDPTKETMDTAPRPDLLLGMDETRMSFWRMGSNARLFSSLHATKAFKTSVPHDKIYSLIGLREPAFDIQPNYKQPIMDVCIDTTKWVLTNEKNFSICVLNQRDEQHGFHKSAWPSWVPNFADPSNLPVSLSHGRPYRAAGFSVASVSWPGKEKPNTMEVLSYKCSTVDAVSTAPPTHLGFVGKMTFFMFLAESLGPHYPGSMTTAEAFLRTCFANSSEDLSPVSTEEIASLASWLSRFVDEIVAGDERVAEKFRTPFFLDIAKIGKTAPNVEKAMTWNLTDSPATLNVSTITGQRTLFTTSDGYLGLGPSAMAPGDAVYIIAGGCTPFILRERPSEIASSGDETPEAEVEYSLIGEAYIHGVMDGEITRREGMEWTNVRIA</sequence>
<dbReference type="PANTHER" id="PTHR24148:SF64">
    <property type="entry name" value="HETEROKARYON INCOMPATIBILITY DOMAIN-CONTAINING PROTEIN"/>
    <property type="match status" value="1"/>
</dbReference>
<dbReference type="InterPro" id="IPR000433">
    <property type="entry name" value="Znf_ZZ"/>
</dbReference>
<dbReference type="OrthoDB" id="3548654at2759"/>
<dbReference type="Proteomes" id="UP000775872">
    <property type="component" value="Unassembled WGS sequence"/>
</dbReference>
<proteinExistence type="predicted"/>
<evidence type="ECO:0000256" key="1">
    <source>
        <dbReference type="ARBA" id="ARBA00022723"/>
    </source>
</evidence>
<evidence type="ECO:0000256" key="5">
    <source>
        <dbReference type="SAM" id="MobiDB-lite"/>
    </source>
</evidence>
<evidence type="ECO:0000256" key="4">
    <source>
        <dbReference type="PROSITE-ProRule" id="PRU00228"/>
    </source>
</evidence>
<dbReference type="GO" id="GO:0008270">
    <property type="term" value="F:zinc ion binding"/>
    <property type="evidence" value="ECO:0007669"/>
    <property type="project" value="UniProtKB-KW"/>
</dbReference>
<dbReference type="AlphaFoldDB" id="A0A9N9ZN74"/>
<dbReference type="Pfam" id="PF06985">
    <property type="entry name" value="HET"/>
    <property type="match status" value="1"/>
</dbReference>
<evidence type="ECO:0000313" key="7">
    <source>
        <dbReference type="EMBL" id="CAH0058653.1"/>
    </source>
</evidence>
<comment type="caution">
    <text evidence="7">The sequence shown here is derived from an EMBL/GenBank/DDBJ whole genome shotgun (WGS) entry which is preliminary data.</text>
</comment>
<feature type="compositionally biased region" description="Polar residues" evidence="5">
    <location>
        <begin position="125"/>
        <end position="136"/>
    </location>
</feature>
<evidence type="ECO:0000256" key="3">
    <source>
        <dbReference type="ARBA" id="ARBA00022833"/>
    </source>
</evidence>
<dbReference type="InterPro" id="IPR043145">
    <property type="entry name" value="Znf_ZZ_sf"/>
</dbReference>
<dbReference type="Gene3D" id="3.30.60.90">
    <property type="match status" value="1"/>
</dbReference>
<dbReference type="InterPro" id="IPR052895">
    <property type="entry name" value="HetReg/Transcr_Mod"/>
</dbReference>
<dbReference type="CDD" id="cd02249">
    <property type="entry name" value="ZZ"/>
    <property type="match status" value="1"/>
</dbReference>
<dbReference type="PROSITE" id="PS50135">
    <property type="entry name" value="ZF_ZZ_2"/>
    <property type="match status" value="1"/>
</dbReference>
<evidence type="ECO:0000259" key="6">
    <source>
        <dbReference type="PROSITE" id="PS50135"/>
    </source>
</evidence>
<gene>
    <name evidence="7" type="ORF">CSOL1703_00007675</name>
</gene>
<dbReference type="SUPFAM" id="SSF57850">
    <property type="entry name" value="RING/U-box"/>
    <property type="match status" value="1"/>
</dbReference>
<feature type="region of interest" description="Disordered" evidence="5">
    <location>
        <begin position="1"/>
        <end position="21"/>
    </location>
</feature>
<keyword evidence="1" id="KW-0479">Metal-binding</keyword>
<dbReference type="Pfam" id="PF00569">
    <property type="entry name" value="ZZ"/>
    <property type="match status" value="1"/>
</dbReference>
<accession>A0A9N9ZN74</accession>
<evidence type="ECO:0000256" key="2">
    <source>
        <dbReference type="ARBA" id="ARBA00022771"/>
    </source>
</evidence>
<evidence type="ECO:0000313" key="8">
    <source>
        <dbReference type="Proteomes" id="UP000775872"/>
    </source>
</evidence>
<reference evidence="7" key="1">
    <citation type="submission" date="2021-10" db="EMBL/GenBank/DDBJ databases">
        <authorList>
            <person name="Piombo E."/>
        </authorList>
    </citation>
    <scope>NUCLEOTIDE SEQUENCE</scope>
</reference>
<organism evidence="7 8">
    <name type="scientific">Clonostachys solani</name>
    <dbReference type="NCBI Taxonomy" id="160281"/>
    <lineage>
        <taxon>Eukaryota</taxon>
        <taxon>Fungi</taxon>
        <taxon>Dikarya</taxon>
        <taxon>Ascomycota</taxon>
        <taxon>Pezizomycotina</taxon>
        <taxon>Sordariomycetes</taxon>
        <taxon>Hypocreomycetidae</taxon>
        <taxon>Hypocreales</taxon>
        <taxon>Bionectriaceae</taxon>
        <taxon>Clonostachys</taxon>
    </lineage>
</organism>
<name>A0A9N9ZN74_9HYPO</name>
<keyword evidence="2 4" id="KW-0863">Zinc-finger</keyword>
<protein>
    <recommendedName>
        <fullName evidence="6">ZZ-type domain-containing protein</fullName>
    </recommendedName>
</protein>
<dbReference type="InterPro" id="IPR010730">
    <property type="entry name" value="HET"/>
</dbReference>
<feature type="region of interest" description="Disordered" evidence="5">
    <location>
        <begin position="112"/>
        <end position="140"/>
    </location>
</feature>
<keyword evidence="3" id="KW-0862">Zinc</keyword>
<dbReference type="PANTHER" id="PTHR24148">
    <property type="entry name" value="ANKYRIN REPEAT DOMAIN-CONTAINING PROTEIN 39 HOMOLOG-RELATED"/>
    <property type="match status" value="1"/>
</dbReference>
<dbReference type="EMBL" id="CABFOC020000091">
    <property type="protein sequence ID" value="CAH0058653.1"/>
    <property type="molecule type" value="Genomic_DNA"/>
</dbReference>